<dbReference type="Proteomes" id="UP001277972">
    <property type="component" value="Unassembled WGS sequence"/>
</dbReference>
<keyword evidence="1" id="KW-0315">Glutamine amidotransferase</keyword>
<sequence>MNIHVIQNDPIVGPGYIKEWAEDNHHVLTITNGNKLHTYPNLADFDLLIVLGGRMAAYEEANYPWLADEKKWLQTVIENQKYVLGICLGAQLIADAMGGKARKHTHQEIGWWNIDFRDEAKSHPLLAEFPKQLAFYQFHGDTFSLPEEAIAVAENEACSNQAFVIGNHVLAVQFHPEMNVEIVASFIDQYGASLTEQQFVQNVNEMLNNDHFQTSKSYMYQILHNFAEQINAF</sequence>
<proteinExistence type="predicted"/>
<organism evidence="1 2">
    <name type="scientific">Gracilibacillus pellucidus</name>
    <dbReference type="NCBI Taxonomy" id="3095368"/>
    <lineage>
        <taxon>Bacteria</taxon>
        <taxon>Bacillati</taxon>
        <taxon>Bacillota</taxon>
        <taxon>Bacilli</taxon>
        <taxon>Bacillales</taxon>
        <taxon>Bacillaceae</taxon>
        <taxon>Gracilibacillus</taxon>
    </lineage>
</organism>
<reference evidence="1" key="1">
    <citation type="submission" date="2023-11" db="EMBL/GenBank/DDBJ databases">
        <title>Gracilibacillus pellucida a moderately halophilic bacterium isolated from saline soil in Xinjiang province.</title>
        <authorList>
            <person name="Zhang Z."/>
            <person name="Tan F."/>
            <person name="Wang Y."/>
            <person name="Xia M."/>
        </authorList>
    </citation>
    <scope>NUCLEOTIDE SEQUENCE</scope>
    <source>
        <strain evidence="1">S3-1-1</strain>
    </source>
</reference>
<name>A0ACC6M9M7_9BACI</name>
<keyword evidence="2" id="KW-1185">Reference proteome</keyword>
<keyword evidence="1" id="KW-0378">Hydrolase</keyword>
<protein>
    <submittedName>
        <fullName evidence="1">Type 1 glutamine amidotransferase</fullName>
        <ecNumber evidence="1">3.4.-.-</ecNumber>
    </submittedName>
</protein>
<evidence type="ECO:0000313" key="2">
    <source>
        <dbReference type="Proteomes" id="UP001277972"/>
    </source>
</evidence>
<gene>
    <name evidence="1" type="ORF">SH601_17150</name>
</gene>
<evidence type="ECO:0000313" key="1">
    <source>
        <dbReference type="EMBL" id="MDX8047689.1"/>
    </source>
</evidence>
<comment type="caution">
    <text evidence="1">The sequence shown here is derived from an EMBL/GenBank/DDBJ whole genome shotgun (WGS) entry which is preliminary data.</text>
</comment>
<dbReference type="EMBL" id="JAWZSR010000020">
    <property type="protein sequence ID" value="MDX8047689.1"/>
    <property type="molecule type" value="Genomic_DNA"/>
</dbReference>
<dbReference type="EC" id="3.4.-.-" evidence="1"/>
<accession>A0ACC6M9M7</accession>